<evidence type="ECO:0008006" key="3">
    <source>
        <dbReference type="Google" id="ProtNLM"/>
    </source>
</evidence>
<reference evidence="1" key="1">
    <citation type="submission" date="2021-03" db="EMBL/GenBank/DDBJ databases">
        <authorList>
            <person name="Bekaert M."/>
        </authorList>
    </citation>
    <scope>NUCLEOTIDE SEQUENCE</scope>
</reference>
<comment type="caution">
    <text evidence="1">The sequence shown here is derived from an EMBL/GenBank/DDBJ whole genome shotgun (WGS) entry which is preliminary data.</text>
</comment>
<proteinExistence type="predicted"/>
<organism evidence="1 2">
    <name type="scientific">Mytilus edulis</name>
    <name type="common">Blue mussel</name>
    <dbReference type="NCBI Taxonomy" id="6550"/>
    <lineage>
        <taxon>Eukaryota</taxon>
        <taxon>Metazoa</taxon>
        <taxon>Spiralia</taxon>
        <taxon>Lophotrochozoa</taxon>
        <taxon>Mollusca</taxon>
        <taxon>Bivalvia</taxon>
        <taxon>Autobranchia</taxon>
        <taxon>Pteriomorphia</taxon>
        <taxon>Mytilida</taxon>
        <taxon>Mytiloidea</taxon>
        <taxon>Mytilidae</taxon>
        <taxon>Mytilinae</taxon>
        <taxon>Mytilus</taxon>
    </lineage>
</organism>
<accession>A0A8S3VBM0</accession>
<dbReference type="Proteomes" id="UP000683360">
    <property type="component" value="Unassembled WGS sequence"/>
</dbReference>
<dbReference type="Gene3D" id="2.120.10.30">
    <property type="entry name" value="TolB, C-terminal domain"/>
    <property type="match status" value="1"/>
</dbReference>
<sequence>MPLDFFCSDHDSLLCQPCIANTHHICGKILPIDVAAKGIKSSVMFDDISKYIAALRKFAKELVQDREKTRKDSDRPKVYIAIIPHTEETVVSLADAKIIQFVNIVSLVSGRQLQVTIKDSNMYGIAVVCDILIVGGSSGNVYFIEKTNGKCLKTVKIGTGTISSIVPFIRAKDEVLYGSEYSGNKKVHSLKLDGTFISNCELENPIGMTFDSKRNVYVSCYDFGELHRLTADCEVDIILLTKSDKLDNPVSVAFNKTYSKLYVSNSGSDESILVFNCK</sequence>
<name>A0A8S3VBM0_MYTED</name>
<dbReference type="EMBL" id="CAJPWZ010003227">
    <property type="protein sequence ID" value="CAG2254169.1"/>
    <property type="molecule type" value="Genomic_DNA"/>
</dbReference>
<dbReference type="InterPro" id="IPR011042">
    <property type="entry name" value="6-blade_b-propeller_TolB-like"/>
</dbReference>
<dbReference type="SUPFAM" id="SSF63829">
    <property type="entry name" value="Calcium-dependent phosphotriesterase"/>
    <property type="match status" value="1"/>
</dbReference>
<keyword evidence="2" id="KW-1185">Reference proteome</keyword>
<gene>
    <name evidence="1" type="ORF">MEDL_65660</name>
</gene>
<evidence type="ECO:0000313" key="1">
    <source>
        <dbReference type="EMBL" id="CAG2254169.1"/>
    </source>
</evidence>
<protein>
    <recommendedName>
        <fullName evidence="3">B box-type domain-containing protein</fullName>
    </recommendedName>
</protein>
<dbReference type="AlphaFoldDB" id="A0A8S3VBM0"/>
<dbReference type="OrthoDB" id="6043636at2759"/>
<evidence type="ECO:0000313" key="2">
    <source>
        <dbReference type="Proteomes" id="UP000683360"/>
    </source>
</evidence>